<proteinExistence type="predicted"/>
<gene>
    <name evidence="1" type="ORF">QR98_0083810</name>
</gene>
<evidence type="ECO:0000313" key="1">
    <source>
        <dbReference type="EMBL" id="KPM09836.1"/>
    </source>
</evidence>
<accession>A0A132AFS8</accession>
<dbReference type="Proteomes" id="UP000616769">
    <property type="component" value="Unassembled WGS sequence"/>
</dbReference>
<evidence type="ECO:0000313" key="2">
    <source>
        <dbReference type="Proteomes" id="UP000616769"/>
    </source>
</evidence>
<comment type="caution">
    <text evidence="1">The sequence shown here is derived from an EMBL/GenBank/DDBJ whole genome shotgun (WGS) entry which is preliminary data.</text>
</comment>
<dbReference type="EMBL" id="JXLN01014127">
    <property type="protein sequence ID" value="KPM09836.1"/>
    <property type="molecule type" value="Genomic_DNA"/>
</dbReference>
<protein>
    <submittedName>
        <fullName evidence="1">Uncharacterized protein</fullName>
    </submittedName>
</protein>
<organism evidence="1 2">
    <name type="scientific">Sarcoptes scabiei</name>
    <name type="common">Itch mite</name>
    <name type="synonym">Acarus scabiei</name>
    <dbReference type="NCBI Taxonomy" id="52283"/>
    <lineage>
        <taxon>Eukaryota</taxon>
        <taxon>Metazoa</taxon>
        <taxon>Ecdysozoa</taxon>
        <taxon>Arthropoda</taxon>
        <taxon>Chelicerata</taxon>
        <taxon>Arachnida</taxon>
        <taxon>Acari</taxon>
        <taxon>Acariformes</taxon>
        <taxon>Sarcoptiformes</taxon>
        <taxon>Astigmata</taxon>
        <taxon>Psoroptidia</taxon>
        <taxon>Sarcoptoidea</taxon>
        <taxon>Sarcoptidae</taxon>
        <taxon>Sarcoptinae</taxon>
        <taxon>Sarcoptes</taxon>
    </lineage>
</organism>
<reference evidence="1 2" key="1">
    <citation type="journal article" date="2015" name="Parasit. Vectors">
        <title>Draft genome of the scabies mite.</title>
        <authorList>
            <person name="Rider S.D.Jr."/>
            <person name="Morgan M.S."/>
            <person name="Arlian L.G."/>
        </authorList>
    </citation>
    <scope>NUCLEOTIDE SEQUENCE [LARGE SCALE GENOMIC DNA]</scope>
    <source>
        <strain evidence="1">Arlian Lab</strain>
    </source>
</reference>
<dbReference type="VEuPathDB" id="VectorBase:SSCA008543"/>
<name>A0A132AFS8_SARSC</name>
<sequence length="13" mass="1450">MVVVVMVVEHPPN</sequence>